<evidence type="ECO:0000256" key="1">
    <source>
        <dbReference type="SAM" id="MobiDB-lite"/>
    </source>
</evidence>
<protein>
    <submittedName>
        <fullName evidence="2">Uncharacterized protein</fullName>
    </submittedName>
</protein>
<dbReference type="EMBL" id="AGNL01016597">
    <property type="protein sequence ID" value="EJK64990.1"/>
    <property type="molecule type" value="Genomic_DNA"/>
</dbReference>
<accession>K0SHY5</accession>
<comment type="caution">
    <text evidence="2">The sequence shown here is derived from an EMBL/GenBank/DDBJ whole genome shotgun (WGS) entry which is preliminary data.</text>
</comment>
<feature type="non-terminal residue" evidence="2">
    <location>
        <position position="316"/>
    </location>
</feature>
<feature type="compositionally biased region" description="Basic residues" evidence="1">
    <location>
        <begin position="260"/>
        <end position="269"/>
    </location>
</feature>
<gene>
    <name evidence="2" type="ORF">THAOC_14217</name>
</gene>
<keyword evidence="3" id="KW-1185">Reference proteome</keyword>
<evidence type="ECO:0000313" key="2">
    <source>
        <dbReference type="EMBL" id="EJK64990.1"/>
    </source>
</evidence>
<name>K0SHY5_THAOC</name>
<evidence type="ECO:0000313" key="3">
    <source>
        <dbReference type="Proteomes" id="UP000266841"/>
    </source>
</evidence>
<organism evidence="2 3">
    <name type="scientific">Thalassiosira oceanica</name>
    <name type="common">Marine diatom</name>
    <dbReference type="NCBI Taxonomy" id="159749"/>
    <lineage>
        <taxon>Eukaryota</taxon>
        <taxon>Sar</taxon>
        <taxon>Stramenopiles</taxon>
        <taxon>Ochrophyta</taxon>
        <taxon>Bacillariophyta</taxon>
        <taxon>Coscinodiscophyceae</taxon>
        <taxon>Thalassiosirophycidae</taxon>
        <taxon>Thalassiosirales</taxon>
        <taxon>Thalassiosiraceae</taxon>
        <taxon>Thalassiosira</taxon>
    </lineage>
</organism>
<dbReference type="Proteomes" id="UP000266841">
    <property type="component" value="Unassembled WGS sequence"/>
</dbReference>
<proteinExistence type="predicted"/>
<reference evidence="2 3" key="1">
    <citation type="journal article" date="2012" name="Genome Biol.">
        <title>Genome and low-iron response of an oceanic diatom adapted to chronic iron limitation.</title>
        <authorList>
            <person name="Lommer M."/>
            <person name="Specht M."/>
            <person name="Roy A.S."/>
            <person name="Kraemer L."/>
            <person name="Andreson R."/>
            <person name="Gutowska M.A."/>
            <person name="Wolf J."/>
            <person name="Bergner S.V."/>
            <person name="Schilhabel M.B."/>
            <person name="Klostermeier U.C."/>
            <person name="Beiko R.G."/>
            <person name="Rosenstiel P."/>
            <person name="Hippler M."/>
            <person name="Laroche J."/>
        </authorList>
    </citation>
    <scope>NUCLEOTIDE SEQUENCE [LARGE SCALE GENOMIC DNA]</scope>
    <source>
        <strain evidence="2 3">CCMP1005</strain>
    </source>
</reference>
<feature type="compositionally biased region" description="Low complexity" evidence="1">
    <location>
        <begin position="293"/>
        <end position="303"/>
    </location>
</feature>
<dbReference type="AlphaFoldDB" id="K0SHY5"/>
<feature type="region of interest" description="Disordered" evidence="1">
    <location>
        <begin position="200"/>
        <end position="316"/>
    </location>
</feature>
<sequence>MSPSEVPSTSPTLSGDFLQIGDWRLAHVCEACGRSHFSISSRANGKTSQIFRDDGTRYPGNGVRTDYNGFDLTSSTGLTRSTQPIVFGHMAVQIRDWRIRQIDSDNLSVTNENGNVSLVYHSDGTVHGNVASLGGYIIDDLGEQACAYLTSSFLQLGDWRFGEIGDHLSVTHKSGLSDTQGYPASRRGQPDVQVGVIKSAGRNINNAPKTAVGVDDSSDSQMSESDNNLASMAKQNAEPHSKSSLCPPAALGAPGLSKSLPRRRRKKFVRPTAAREALDSSSRLPRRRRRGRAAAPPSSAAPPTTEHARRRTETGP</sequence>